<evidence type="ECO:0000256" key="1">
    <source>
        <dbReference type="ARBA" id="ARBA00004651"/>
    </source>
</evidence>
<dbReference type="InterPro" id="IPR011066">
    <property type="entry name" value="MscS_channel_C_sf"/>
</dbReference>
<dbReference type="SUPFAM" id="SSF82689">
    <property type="entry name" value="Mechanosensitive channel protein MscS (YggB), C-terminal domain"/>
    <property type="match status" value="1"/>
</dbReference>
<dbReference type="Pfam" id="PF00924">
    <property type="entry name" value="MS_channel_2nd"/>
    <property type="match status" value="1"/>
</dbReference>
<gene>
    <name evidence="11" type="ORF">O4H49_03805</name>
</gene>
<dbReference type="InterPro" id="IPR045276">
    <property type="entry name" value="YbiO_bact"/>
</dbReference>
<feature type="transmembrane region" description="Helical" evidence="8">
    <location>
        <begin position="557"/>
        <end position="576"/>
    </location>
</feature>
<evidence type="ECO:0000256" key="7">
    <source>
        <dbReference type="SAM" id="MobiDB-lite"/>
    </source>
</evidence>
<dbReference type="Proteomes" id="UP001069802">
    <property type="component" value="Unassembled WGS sequence"/>
</dbReference>
<comment type="subcellular location">
    <subcellularLocation>
        <location evidence="1">Cell membrane</location>
        <topology evidence="1">Multi-pass membrane protein</topology>
    </subcellularLocation>
</comment>
<accession>A0ABT4LFL6</accession>
<dbReference type="Gene3D" id="1.10.287.1260">
    <property type="match status" value="1"/>
</dbReference>
<evidence type="ECO:0000256" key="5">
    <source>
        <dbReference type="ARBA" id="ARBA00022989"/>
    </source>
</evidence>
<evidence type="ECO:0000259" key="10">
    <source>
        <dbReference type="Pfam" id="PF21088"/>
    </source>
</evidence>
<dbReference type="InterPro" id="IPR023408">
    <property type="entry name" value="MscS_beta-dom_sf"/>
</dbReference>
<dbReference type="SUPFAM" id="SSF82861">
    <property type="entry name" value="Mechanosensitive channel protein MscS (YggB), transmembrane region"/>
    <property type="match status" value="1"/>
</dbReference>
<evidence type="ECO:0000256" key="3">
    <source>
        <dbReference type="ARBA" id="ARBA00022475"/>
    </source>
</evidence>
<keyword evidence="12" id="KW-1185">Reference proteome</keyword>
<keyword evidence="6 8" id="KW-0472">Membrane</keyword>
<feature type="transmembrane region" description="Helical" evidence="8">
    <location>
        <begin position="231"/>
        <end position="251"/>
    </location>
</feature>
<dbReference type="InterPro" id="IPR006685">
    <property type="entry name" value="MscS_channel_2nd"/>
</dbReference>
<feature type="transmembrane region" description="Helical" evidence="8">
    <location>
        <begin position="191"/>
        <end position="211"/>
    </location>
</feature>
<dbReference type="Gene3D" id="3.30.70.100">
    <property type="match status" value="1"/>
</dbReference>
<feature type="region of interest" description="Disordered" evidence="7">
    <location>
        <begin position="355"/>
        <end position="387"/>
    </location>
</feature>
<feature type="transmembrane region" description="Helical" evidence="8">
    <location>
        <begin position="278"/>
        <end position="296"/>
    </location>
</feature>
<sequence>MRGFTSRFCGWLLAVFVFVLSSGVLLGGGGFLQPAQAQSLFNKSQPADKKIEIPEELDPAAVDQLLGRLSDEQIRVLLRDELVRRADEQAAEEDVSDQTLLLIETRLSNMATEIRQRVTRWSVALANLENRKGIVAARLSLASSGVGGMVLAAIGLVITGVLPALLISWGTRNWRSWLKAVPEHSSYWEKVGRTLVLGGIEVLPIIVFVLMTMAGGEQFTSPLGPLSDQVWIYHTGVSYAWLFVVIARRAFAPEVPQIRIAPLQDEAARHTFALVRRALFIGAGGWVVAGFFPTLGWGFPPAIVTVALTGTLVAGLLLLALIRNYGRVQKAAALLLTPDRLVTLESGPARFAPQQNTVEVKPAAGPDPDPVGGSAPADASSPVSDSSSLGRITVRAAPLLIGGYLLLAWLYWLAHWLERGQQQLEGPIGTLIVALTLPIVDHLGRNVVESLLRGDSERTARFRKVFTDAWRLLSCLGAGIVVLQLWGLDLLGLVKGADAPVWASTGFDIGVTLLLGLLVWKLITAALHSEKRVSDASEDAESEEVSASTRLDTLTPLFRNLLLGFLGVIVIMTVLSSLGIDIAPLIASAGVVGIAVGFGAQTLVKDIFSGVFFLIDDAFRVGEYIELDKETRGEVESISIRSLQLRHHRGAVITIPFGELKKITNHNRDWVIYKMPFRLEPDTDPKKVKKVVKRIGQEFLDDPEHGHKFIEPLKSQGVFSIDDDSALIMRVKFKCKPRAQFVLRREIYHKLRSVFAAEGIAFARRKVEVVSSNGKAVDDPKLIAGIPKDLLEGPETKE</sequence>
<dbReference type="InterPro" id="IPR049142">
    <property type="entry name" value="MS_channel_1st"/>
</dbReference>
<feature type="transmembrane region" description="Helical" evidence="8">
    <location>
        <begin position="469"/>
        <end position="487"/>
    </location>
</feature>
<evidence type="ECO:0000256" key="6">
    <source>
        <dbReference type="ARBA" id="ARBA00023136"/>
    </source>
</evidence>
<dbReference type="InterPro" id="IPR011014">
    <property type="entry name" value="MscS_channel_TM-2"/>
</dbReference>
<dbReference type="SUPFAM" id="SSF50182">
    <property type="entry name" value="Sm-like ribonucleoproteins"/>
    <property type="match status" value="1"/>
</dbReference>
<feature type="transmembrane region" description="Helical" evidence="8">
    <location>
        <begin position="302"/>
        <end position="322"/>
    </location>
</feature>
<proteinExistence type="inferred from homology"/>
<feature type="transmembrane region" description="Helical" evidence="8">
    <location>
        <begin position="582"/>
        <end position="604"/>
    </location>
</feature>
<keyword evidence="5 8" id="KW-1133">Transmembrane helix</keyword>
<comment type="similarity">
    <text evidence="2">Belongs to the MscS (TC 1.A.23) family.</text>
</comment>
<evidence type="ECO:0000259" key="9">
    <source>
        <dbReference type="Pfam" id="PF00924"/>
    </source>
</evidence>
<feature type="transmembrane region" description="Helical" evidence="8">
    <location>
        <begin position="396"/>
        <end position="414"/>
    </location>
</feature>
<organism evidence="11 12">
    <name type="scientific">Kiloniella laminariae</name>
    <dbReference type="NCBI Taxonomy" id="454162"/>
    <lineage>
        <taxon>Bacteria</taxon>
        <taxon>Pseudomonadati</taxon>
        <taxon>Pseudomonadota</taxon>
        <taxon>Alphaproteobacteria</taxon>
        <taxon>Rhodospirillales</taxon>
        <taxon>Kiloniellaceae</taxon>
        <taxon>Kiloniella</taxon>
    </lineage>
</organism>
<dbReference type="Gene3D" id="2.30.30.60">
    <property type="match status" value="1"/>
</dbReference>
<keyword evidence="4 8" id="KW-0812">Transmembrane</keyword>
<feature type="domain" description="Mechanosensitive ion channel transmembrane helices 2/3" evidence="10">
    <location>
        <begin position="565"/>
        <end position="601"/>
    </location>
</feature>
<evidence type="ECO:0000256" key="8">
    <source>
        <dbReference type="SAM" id="Phobius"/>
    </source>
</evidence>
<dbReference type="PANTHER" id="PTHR30460">
    <property type="entry name" value="MODERATE CONDUCTANCE MECHANOSENSITIVE CHANNEL YBIO"/>
    <property type="match status" value="1"/>
</dbReference>
<dbReference type="InterPro" id="IPR010920">
    <property type="entry name" value="LSM_dom_sf"/>
</dbReference>
<protein>
    <submittedName>
        <fullName evidence="11">Mechanosensitive ion channel family protein</fullName>
    </submittedName>
</protein>
<feature type="transmembrane region" description="Helical" evidence="8">
    <location>
        <begin position="499"/>
        <end position="523"/>
    </location>
</feature>
<dbReference type="PANTHER" id="PTHR30460:SF0">
    <property type="entry name" value="MODERATE CONDUCTANCE MECHANOSENSITIVE CHANNEL YBIO"/>
    <property type="match status" value="1"/>
</dbReference>
<comment type="caution">
    <text evidence="11">The sequence shown here is derived from an EMBL/GenBank/DDBJ whole genome shotgun (WGS) entry which is preliminary data.</text>
</comment>
<name>A0ABT4LFL6_9PROT</name>
<reference evidence="11" key="1">
    <citation type="submission" date="2022-12" db="EMBL/GenBank/DDBJ databases">
        <title>Bacterial isolates from different developmental stages of Nematostella vectensis.</title>
        <authorList>
            <person name="Fraune S."/>
        </authorList>
    </citation>
    <scope>NUCLEOTIDE SEQUENCE</scope>
    <source>
        <strain evidence="11">G21630-S1</strain>
    </source>
</reference>
<evidence type="ECO:0000313" key="12">
    <source>
        <dbReference type="Proteomes" id="UP001069802"/>
    </source>
</evidence>
<dbReference type="RefSeq" id="WP_269422085.1">
    <property type="nucleotide sequence ID" value="NZ_JAPWGY010000001.1"/>
</dbReference>
<feature type="domain" description="Mechanosensitive ion channel MscS" evidence="9">
    <location>
        <begin position="602"/>
        <end position="668"/>
    </location>
</feature>
<dbReference type="EMBL" id="JAPWGY010000001">
    <property type="protein sequence ID" value="MCZ4279888.1"/>
    <property type="molecule type" value="Genomic_DNA"/>
</dbReference>
<feature type="transmembrane region" description="Helical" evidence="8">
    <location>
        <begin position="426"/>
        <end position="448"/>
    </location>
</feature>
<evidence type="ECO:0000256" key="4">
    <source>
        <dbReference type="ARBA" id="ARBA00022692"/>
    </source>
</evidence>
<feature type="compositionally biased region" description="Low complexity" evidence="7">
    <location>
        <begin position="362"/>
        <end position="387"/>
    </location>
</feature>
<evidence type="ECO:0000256" key="2">
    <source>
        <dbReference type="ARBA" id="ARBA00008017"/>
    </source>
</evidence>
<evidence type="ECO:0000313" key="11">
    <source>
        <dbReference type="EMBL" id="MCZ4279888.1"/>
    </source>
</evidence>
<keyword evidence="3" id="KW-1003">Cell membrane</keyword>
<dbReference type="Pfam" id="PF21088">
    <property type="entry name" value="MS_channel_1st"/>
    <property type="match status" value="1"/>
</dbReference>
<feature type="transmembrane region" description="Helical" evidence="8">
    <location>
        <begin position="146"/>
        <end position="170"/>
    </location>
</feature>